<dbReference type="AlphaFoldDB" id="A0A0A9B9V0"/>
<reference evidence="1" key="1">
    <citation type="submission" date="2014-09" db="EMBL/GenBank/DDBJ databases">
        <authorList>
            <person name="Magalhaes I.L.F."/>
            <person name="Oliveira U."/>
            <person name="Santos F.R."/>
            <person name="Vidigal T.H.D.A."/>
            <person name="Brescovit A.D."/>
            <person name="Santos A.J."/>
        </authorList>
    </citation>
    <scope>NUCLEOTIDE SEQUENCE</scope>
    <source>
        <tissue evidence="1">Shoot tissue taken approximately 20 cm above the soil surface</tissue>
    </source>
</reference>
<proteinExistence type="predicted"/>
<name>A0A0A9B9V0_ARUDO</name>
<evidence type="ECO:0000313" key="1">
    <source>
        <dbReference type="EMBL" id="JAD60086.1"/>
    </source>
</evidence>
<reference evidence="1" key="2">
    <citation type="journal article" date="2015" name="Data Brief">
        <title>Shoot transcriptome of the giant reed, Arundo donax.</title>
        <authorList>
            <person name="Barrero R.A."/>
            <person name="Guerrero F.D."/>
            <person name="Moolhuijzen P."/>
            <person name="Goolsby J.A."/>
            <person name="Tidwell J."/>
            <person name="Bellgard S.E."/>
            <person name="Bellgard M.I."/>
        </authorList>
    </citation>
    <scope>NUCLEOTIDE SEQUENCE</scope>
    <source>
        <tissue evidence="1">Shoot tissue taken approximately 20 cm above the soil surface</tissue>
    </source>
</reference>
<dbReference type="EMBL" id="GBRH01237809">
    <property type="protein sequence ID" value="JAD60086.1"/>
    <property type="molecule type" value="Transcribed_RNA"/>
</dbReference>
<organism evidence="1">
    <name type="scientific">Arundo donax</name>
    <name type="common">Giant reed</name>
    <name type="synonym">Donax arundinaceus</name>
    <dbReference type="NCBI Taxonomy" id="35708"/>
    <lineage>
        <taxon>Eukaryota</taxon>
        <taxon>Viridiplantae</taxon>
        <taxon>Streptophyta</taxon>
        <taxon>Embryophyta</taxon>
        <taxon>Tracheophyta</taxon>
        <taxon>Spermatophyta</taxon>
        <taxon>Magnoliopsida</taxon>
        <taxon>Liliopsida</taxon>
        <taxon>Poales</taxon>
        <taxon>Poaceae</taxon>
        <taxon>PACMAD clade</taxon>
        <taxon>Arundinoideae</taxon>
        <taxon>Arundineae</taxon>
        <taxon>Arundo</taxon>
    </lineage>
</organism>
<accession>A0A0A9B9V0</accession>
<sequence length="44" mass="4933">MPCTSRQNIKFVPVSHSFALFHNGKVLTELMSCHEMLIMASAQP</sequence>
<protein>
    <submittedName>
        <fullName evidence="1">Uncharacterized protein</fullName>
    </submittedName>
</protein>